<evidence type="ECO:0000313" key="3">
    <source>
        <dbReference type="EMBL" id="PNY14714.1"/>
    </source>
</evidence>
<feature type="compositionally biased region" description="Polar residues" evidence="1">
    <location>
        <begin position="204"/>
        <end position="218"/>
    </location>
</feature>
<proteinExistence type="predicted"/>
<feature type="region of interest" description="Disordered" evidence="1">
    <location>
        <begin position="204"/>
        <end position="280"/>
    </location>
</feature>
<reference evidence="3 4" key="1">
    <citation type="journal article" date="2014" name="Am. J. Bot.">
        <title>Genome assembly and annotation for red clover (Trifolium pratense; Fabaceae).</title>
        <authorList>
            <person name="Istvanek J."/>
            <person name="Jaros M."/>
            <person name="Krenek A."/>
            <person name="Repkova J."/>
        </authorList>
    </citation>
    <scope>NUCLEOTIDE SEQUENCE [LARGE SCALE GENOMIC DNA]</scope>
    <source>
        <strain evidence="4">cv. Tatra</strain>
        <tissue evidence="3">Young leaves</tissue>
    </source>
</reference>
<feature type="transmembrane region" description="Helical" evidence="2">
    <location>
        <begin position="82"/>
        <end position="103"/>
    </location>
</feature>
<dbReference type="EMBL" id="ASHM01007081">
    <property type="protein sequence ID" value="PNY14714.1"/>
    <property type="molecule type" value="Genomic_DNA"/>
</dbReference>
<accession>A0A2K3PHH8</accession>
<name>A0A2K3PHH8_TRIPR</name>
<keyword evidence="2" id="KW-0472">Membrane</keyword>
<keyword evidence="2" id="KW-1133">Transmembrane helix</keyword>
<evidence type="ECO:0000256" key="2">
    <source>
        <dbReference type="SAM" id="Phobius"/>
    </source>
</evidence>
<gene>
    <name evidence="3" type="ORF">L195_g011398</name>
</gene>
<evidence type="ECO:0000256" key="1">
    <source>
        <dbReference type="SAM" id="MobiDB-lite"/>
    </source>
</evidence>
<sequence>SICPPTCQNFNWYQSRHPVLYLGELQGRYFLALWTRKKDMRKKLMYSRGGIVLSSDIEGEQQNIASLHHDLICVRIHPSQYVIVYLFLCGSFMRVYFSLMMCSVNDWVNPIPLLHVSGVFGEVYFFTLCVEDVFEVALTNLYFLSKILMKSFNIVSEHFEEGGFVEKNNNADENIIIMDNLNFGESLAKKTHVSIAKRLRSNSGKVVATTSQQANTPSKGKKPETAKKSVNFGPPRSASKVHVSTAKGKKSLKRKEPLSSDSEFEEEIVKATTGGSSRKTLKGQKMPLKYMML</sequence>
<feature type="transmembrane region" description="Helical" evidence="2">
    <location>
        <begin position="123"/>
        <end position="144"/>
    </location>
</feature>
<keyword evidence="2" id="KW-0812">Transmembrane</keyword>
<dbReference type="AlphaFoldDB" id="A0A2K3PHH8"/>
<comment type="caution">
    <text evidence="3">The sequence shown here is derived from an EMBL/GenBank/DDBJ whole genome shotgun (WGS) entry which is preliminary data.</text>
</comment>
<protein>
    <submittedName>
        <fullName evidence="3">Uncharacterized protein</fullName>
    </submittedName>
</protein>
<reference evidence="3 4" key="2">
    <citation type="journal article" date="2017" name="Front. Plant Sci.">
        <title>Gene Classification and Mining of Molecular Markers Useful in Red Clover (Trifolium pratense) Breeding.</title>
        <authorList>
            <person name="Istvanek J."/>
            <person name="Dluhosova J."/>
            <person name="Dluhos P."/>
            <person name="Patkova L."/>
            <person name="Nedelnik J."/>
            <person name="Repkova J."/>
        </authorList>
    </citation>
    <scope>NUCLEOTIDE SEQUENCE [LARGE SCALE GENOMIC DNA]</scope>
    <source>
        <strain evidence="4">cv. Tatra</strain>
        <tissue evidence="3">Young leaves</tissue>
    </source>
</reference>
<evidence type="ECO:0000313" key="4">
    <source>
        <dbReference type="Proteomes" id="UP000236291"/>
    </source>
</evidence>
<feature type="non-terminal residue" evidence="3">
    <location>
        <position position="1"/>
    </location>
</feature>
<organism evidence="3 4">
    <name type="scientific">Trifolium pratense</name>
    <name type="common">Red clover</name>
    <dbReference type="NCBI Taxonomy" id="57577"/>
    <lineage>
        <taxon>Eukaryota</taxon>
        <taxon>Viridiplantae</taxon>
        <taxon>Streptophyta</taxon>
        <taxon>Embryophyta</taxon>
        <taxon>Tracheophyta</taxon>
        <taxon>Spermatophyta</taxon>
        <taxon>Magnoliopsida</taxon>
        <taxon>eudicotyledons</taxon>
        <taxon>Gunneridae</taxon>
        <taxon>Pentapetalae</taxon>
        <taxon>rosids</taxon>
        <taxon>fabids</taxon>
        <taxon>Fabales</taxon>
        <taxon>Fabaceae</taxon>
        <taxon>Papilionoideae</taxon>
        <taxon>50 kb inversion clade</taxon>
        <taxon>NPAAA clade</taxon>
        <taxon>Hologalegina</taxon>
        <taxon>IRL clade</taxon>
        <taxon>Trifolieae</taxon>
        <taxon>Trifolium</taxon>
    </lineage>
</organism>
<dbReference type="Proteomes" id="UP000236291">
    <property type="component" value="Unassembled WGS sequence"/>
</dbReference>